<dbReference type="VEuPathDB" id="VectorBase:AMEC020157"/>
<dbReference type="EnsemblMetazoa" id="AMEC020157-RA">
    <property type="protein sequence ID" value="AMEC020157-PA"/>
    <property type="gene ID" value="AMEC020157"/>
</dbReference>
<dbReference type="STRING" id="34690.A0A182UGU9"/>
<dbReference type="AlphaFoldDB" id="A0A182UGU9"/>
<name>A0A182UGU9_9DIPT</name>
<proteinExistence type="predicted"/>
<organism evidence="2 3">
    <name type="scientific">Anopheles melas</name>
    <dbReference type="NCBI Taxonomy" id="34690"/>
    <lineage>
        <taxon>Eukaryota</taxon>
        <taxon>Metazoa</taxon>
        <taxon>Ecdysozoa</taxon>
        <taxon>Arthropoda</taxon>
        <taxon>Hexapoda</taxon>
        <taxon>Insecta</taxon>
        <taxon>Pterygota</taxon>
        <taxon>Neoptera</taxon>
        <taxon>Endopterygota</taxon>
        <taxon>Diptera</taxon>
        <taxon>Nematocera</taxon>
        <taxon>Culicoidea</taxon>
        <taxon>Culicidae</taxon>
        <taxon>Anophelinae</taxon>
        <taxon>Anopheles</taxon>
    </lineage>
</organism>
<reference evidence="2" key="2">
    <citation type="submission" date="2020-05" db="UniProtKB">
        <authorList>
            <consortium name="EnsemblMetazoa"/>
        </authorList>
    </citation>
    <scope>IDENTIFICATION</scope>
    <source>
        <strain evidence="2">CM1001059</strain>
    </source>
</reference>
<evidence type="ECO:0000313" key="2">
    <source>
        <dbReference type="EnsemblMetazoa" id="AMEC020157-PA"/>
    </source>
</evidence>
<evidence type="ECO:0000313" key="3">
    <source>
        <dbReference type="Proteomes" id="UP000075902"/>
    </source>
</evidence>
<keyword evidence="3" id="KW-1185">Reference proteome</keyword>
<protein>
    <submittedName>
        <fullName evidence="2">Uncharacterized protein</fullName>
    </submittedName>
</protein>
<evidence type="ECO:0000256" key="1">
    <source>
        <dbReference type="SAM" id="MobiDB-lite"/>
    </source>
</evidence>
<dbReference type="Proteomes" id="UP000075902">
    <property type="component" value="Unassembled WGS sequence"/>
</dbReference>
<accession>A0A182UGU9</accession>
<feature type="region of interest" description="Disordered" evidence="1">
    <location>
        <begin position="93"/>
        <end position="118"/>
    </location>
</feature>
<reference evidence="3" key="1">
    <citation type="submission" date="2014-01" db="EMBL/GenBank/DDBJ databases">
        <title>The Genome Sequence of Anopheles melas CM1001059_A (V2).</title>
        <authorList>
            <consortium name="The Broad Institute Genomics Platform"/>
            <person name="Neafsey D.E."/>
            <person name="Besansky N."/>
            <person name="Howell P."/>
            <person name="Walton C."/>
            <person name="Young S.K."/>
            <person name="Zeng Q."/>
            <person name="Gargeya S."/>
            <person name="Fitzgerald M."/>
            <person name="Haas B."/>
            <person name="Abouelleil A."/>
            <person name="Allen A.W."/>
            <person name="Alvarado L."/>
            <person name="Arachchi H.M."/>
            <person name="Berlin A.M."/>
            <person name="Chapman S.B."/>
            <person name="Gainer-Dewar J."/>
            <person name="Goldberg J."/>
            <person name="Griggs A."/>
            <person name="Gujja S."/>
            <person name="Hansen M."/>
            <person name="Howarth C."/>
            <person name="Imamovic A."/>
            <person name="Ireland A."/>
            <person name="Larimer J."/>
            <person name="McCowan C."/>
            <person name="Murphy C."/>
            <person name="Pearson M."/>
            <person name="Poon T.W."/>
            <person name="Priest M."/>
            <person name="Roberts A."/>
            <person name="Saif S."/>
            <person name="Shea T."/>
            <person name="Sisk P."/>
            <person name="Sykes S."/>
            <person name="Wortman J."/>
            <person name="Nusbaum C."/>
            <person name="Birren B."/>
        </authorList>
    </citation>
    <scope>NUCLEOTIDE SEQUENCE [LARGE SCALE GENOMIC DNA]</scope>
    <source>
        <strain evidence="3">CM1001059</strain>
    </source>
</reference>
<sequence length="256" mass="28380">MLQKHGGQDASTKLGEQPNVRCFEIHHESEPFLCHRSIGAPRMQWNGKGLKNYQITCIFAPRTHLWAGWLAADRTIERLEENAKKCNAKVSGASLGRRKGSGSGLEGGRNAKPSHGEAHAPSAHSLINYLFYLMCITALGATVYSNLRQSYVEDKLSSLVSFEERLSLLEAQMSDVYRRITLRRMDGSGAVATDGTDHGSTQEESMSEVVRKISHQIAELPRMRRDLSALKVSRKDRQAAIQQIGTECMCPPDNIG</sequence>